<gene>
    <name evidence="4" type="ORF">FME351_LOCUS24279</name>
</gene>
<dbReference type="InterPro" id="IPR002999">
    <property type="entry name" value="Tudor"/>
</dbReference>
<dbReference type="PROSITE" id="PS50304">
    <property type="entry name" value="TUDOR"/>
    <property type="match status" value="1"/>
</dbReference>
<comment type="caution">
    <text evidence="4">The sequence shown here is derived from an EMBL/GenBank/DDBJ whole genome shotgun (WGS) entry which is preliminary data.</text>
</comment>
<proteinExistence type="predicted"/>
<dbReference type="PANTHER" id="PTHR22948:SF76">
    <property type="entry name" value="FI20010P1-RELATED"/>
    <property type="match status" value="1"/>
</dbReference>
<dbReference type="AlphaFoldDB" id="A0A818RB98"/>
<protein>
    <recommendedName>
        <fullName evidence="3">Tudor domain-containing protein</fullName>
    </recommendedName>
</protein>
<keyword evidence="2" id="KW-0812">Transmembrane</keyword>
<feature type="region of interest" description="Disordered" evidence="1">
    <location>
        <begin position="209"/>
        <end position="242"/>
    </location>
</feature>
<feature type="compositionally biased region" description="Low complexity" evidence="1">
    <location>
        <begin position="225"/>
        <end position="242"/>
    </location>
</feature>
<dbReference type="SUPFAM" id="SSF63748">
    <property type="entry name" value="Tudor/PWWP/MBT"/>
    <property type="match status" value="2"/>
</dbReference>
<sequence>MAKLYAGISYEIQLLYYINPSHFYVYLREKIRSHNQLQNKLQEVEKNLSPISSSVKYRAVAVEDNNAMWLRDVMLDFSYDLQKFRIYFIDIGQIEFIPQNKLRQLPDEFLNEPALAIPCRLYNIGPINGNEQPIWKPDDKVHDEFQRLMVNYITCQVVRPQQDQVYYDVEIIVPGKPIINLVYVLLTIDDLGTFLVSNNLASRPTSISQHSTITSSEPSQLAAPGTTLSGRQTQTTTGSTSTVPTVPPIVSATEFYAFPYSHRDTFDGVCKDLKAYYDSFVNDQSLNVTVILDGNLCAIQQSDKYYRVIIRRRESQSKVLVKLIDRGDEIIVHGSELLQIDNKFSTIPAFVQPFCLHHCDESNFFRRLGSAYCCSCTPLCIFFSLLAVLLIAAGIAGLIIALIKPTTSTTSPAVVVITRSGDPIVGIYSTTAGGPTGASNGRYSNPGEMPPEAIDGLSSTKCLNFGVQGSPSAVLLGPGVGTSFYATPAISSASVEKGLLFASANDFPTRDPITVTLEIYSGPTGINPVAAPARSTYMLQQTFSNTIAFSSYRLLVTSQRSLSDAVQYAEAEILGYI</sequence>
<keyword evidence="2" id="KW-0472">Membrane</keyword>
<dbReference type="PANTHER" id="PTHR22948">
    <property type="entry name" value="TUDOR DOMAIN CONTAINING PROTEIN"/>
    <property type="match status" value="1"/>
</dbReference>
<dbReference type="Pfam" id="PF00567">
    <property type="entry name" value="TUDOR"/>
    <property type="match status" value="2"/>
</dbReference>
<dbReference type="Gene3D" id="2.30.30.140">
    <property type="match status" value="2"/>
</dbReference>
<feature type="transmembrane region" description="Helical" evidence="2">
    <location>
        <begin position="381"/>
        <end position="403"/>
    </location>
</feature>
<accession>A0A818RB98</accession>
<dbReference type="Gene3D" id="2.40.50.90">
    <property type="match status" value="1"/>
</dbReference>
<keyword evidence="2" id="KW-1133">Transmembrane helix</keyword>
<name>A0A818RB98_9BILA</name>
<feature type="domain" description="Tudor" evidence="3">
    <location>
        <begin position="52"/>
        <end position="112"/>
    </location>
</feature>
<dbReference type="Proteomes" id="UP000663869">
    <property type="component" value="Unassembled WGS sequence"/>
</dbReference>
<dbReference type="EMBL" id="CAJNYU010003189">
    <property type="protein sequence ID" value="CAF3646991.1"/>
    <property type="molecule type" value="Genomic_DNA"/>
</dbReference>
<dbReference type="InterPro" id="IPR050621">
    <property type="entry name" value="Tudor_domain_containing"/>
</dbReference>
<evidence type="ECO:0000256" key="1">
    <source>
        <dbReference type="SAM" id="MobiDB-lite"/>
    </source>
</evidence>
<evidence type="ECO:0000313" key="5">
    <source>
        <dbReference type="Proteomes" id="UP000663869"/>
    </source>
</evidence>
<organism evidence="4 5">
    <name type="scientific">Rotaria socialis</name>
    <dbReference type="NCBI Taxonomy" id="392032"/>
    <lineage>
        <taxon>Eukaryota</taxon>
        <taxon>Metazoa</taxon>
        <taxon>Spiralia</taxon>
        <taxon>Gnathifera</taxon>
        <taxon>Rotifera</taxon>
        <taxon>Eurotatoria</taxon>
        <taxon>Bdelloidea</taxon>
        <taxon>Philodinida</taxon>
        <taxon>Philodinidae</taxon>
        <taxon>Rotaria</taxon>
    </lineage>
</organism>
<evidence type="ECO:0000256" key="2">
    <source>
        <dbReference type="SAM" id="Phobius"/>
    </source>
</evidence>
<dbReference type="InterPro" id="IPR035437">
    <property type="entry name" value="SNase_OB-fold_sf"/>
</dbReference>
<evidence type="ECO:0000259" key="3">
    <source>
        <dbReference type="PROSITE" id="PS50304"/>
    </source>
</evidence>
<evidence type="ECO:0000313" key="4">
    <source>
        <dbReference type="EMBL" id="CAF3646991.1"/>
    </source>
</evidence>
<reference evidence="4" key="1">
    <citation type="submission" date="2021-02" db="EMBL/GenBank/DDBJ databases">
        <authorList>
            <person name="Nowell W R."/>
        </authorList>
    </citation>
    <scope>NUCLEOTIDE SEQUENCE</scope>
</reference>